<proteinExistence type="predicted"/>
<dbReference type="Ensembl" id="ENSSPAT00000025418.1">
    <property type="protein sequence ID" value="ENSSPAP00000025008.1"/>
    <property type="gene ID" value="ENSSPAG00000018889.1"/>
</dbReference>
<feature type="compositionally biased region" description="Basic and acidic residues" evidence="1">
    <location>
        <begin position="156"/>
        <end position="165"/>
    </location>
</feature>
<sequence length="165" mass="18005">DQFSQEQQKVCHLVQDSHPSEEEEKCRQQRNGKETAPEAAFEAAKQESSAGLQLAFQFVIQRTEGQGTCVVSGTQENGIWRVQRAGRDVVWLLQGPVIGGEGPGQSALTQGDGEVHQPEEHVAVVHTLPTVEGEHALRPGAHFGNIGLSRKKNKKQKEGPDLTSH</sequence>
<evidence type="ECO:0000313" key="2">
    <source>
        <dbReference type="Ensembl" id="ENSSPAP00000025008.1"/>
    </source>
</evidence>
<reference evidence="2" key="1">
    <citation type="submission" date="2023-09" db="UniProtKB">
        <authorList>
            <consortium name="Ensembl"/>
        </authorList>
    </citation>
    <scope>IDENTIFICATION</scope>
</reference>
<protein>
    <submittedName>
        <fullName evidence="2">Uncharacterized protein</fullName>
    </submittedName>
</protein>
<feature type="region of interest" description="Disordered" evidence="1">
    <location>
        <begin position="1"/>
        <end position="46"/>
    </location>
</feature>
<dbReference type="AlphaFoldDB" id="A0A3B5AUB3"/>
<accession>A0A3B5AUB3</accession>
<organism evidence="2">
    <name type="scientific">Stegastes partitus</name>
    <name type="common">bicolor damselfish</name>
    <dbReference type="NCBI Taxonomy" id="144197"/>
    <lineage>
        <taxon>Eukaryota</taxon>
        <taxon>Metazoa</taxon>
        <taxon>Chordata</taxon>
        <taxon>Craniata</taxon>
        <taxon>Vertebrata</taxon>
        <taxon>Euteleostomi</taxon>
        <taxon>Actinopterygii</taxon>
        <taxon>Neopterygii</taxon>
        <taxon>Teleostei</taxon>
        <taxon>Neoteleostei</taxon>
        <taxon>Acanthomorphata</taxon>
        <taxon>Ovalentaria</taxon>
        <taxon>Pomacentridae</taxon>
        <taxon>Stegastes</taxon>
    </lineage>
</organism>
<feature type="compositionally biased region" description="Basic and acidic residues" evidence="1">
    <location>
        <begin position="18"/>
        <end position="36"/>
    </location>
</feature>
<evidence type="ECO:0000256" key="1">
    <source>
        <dbReference type="SAM" id="MobiDB-lite"/>
    </source>
</evidence>
<dbReference type="GeneTree" id="ENSGT01030000235480"/>
<name>A0A3B5AUB3_9TELE</name>
<feature type="region of interest" description="Disordered" evidence="1">
    <location>
        <begin position="141"/>
        <end position="165"/>
    </location>
</feature>